<name>A0ABS2IX19_9ACTN</name>
<keyword evidence="2" id="KW-0472">Membrane</keyword>
<evidence type="ECO:0000313" key="4">
    <source>
        <dbReference type="Proteomes" id="UP001518872"/>
    </source>
</evidence>
<sequence>MADDDLGRGGSSLGHLRYGAAALMVFGCVGIPVQVWKATTEWATGFRVLLCATLMLVWLVVTFAIANSIITRQINYAKTRWPDDPDARRDYLRKSRRPPGIDLGGGDDES</sequence>
<accession>A0ABS2IX19</accession>
<keyword evidence="4" id="KW-1185">Reference proteome</keyword>
<feature type="transmembrane region" description="Helical" evidence="2">
    <location>
        <begin position="16"/>
        <end position="36"/>
    </location>
</feature>
<dbReference type="EMBL" id="JAFEUC010000009">
    <property type="protein sequence ID" value="MBM7078491.1"/>
    <property type="molecule type" value="Genomic_DNA"/>
</dbReference>
<comment type="caution">
    <text evidence="3">The sequence shown here is derived from an EMBL/GenBank/DDBJ whole genome shotgun (WGS) entry which is preliminary data.</text>
</comment>
<evidence type="ECO:0000256" key="1">
    <source>
        <dbReference type="SAM" id="MobiDB-lite"/>
    </source>
</evidence>
<organism evidence="3 4">
    <name type="scientific">Micromonospora humida</name>
    <dbReference type="NCBI Taxonomy" id="2809018"/>
    <lineage>
        <taxon>Bacteria</taxon>
        <taxon>Bacillati</taxon>
        <taxon>Actinomycetota</taxon>
        <taxon>Actinomycetes</taxon>
        <taxon>Micromonosporales</taxon>
        <taxon>Micromonosporaceae</taxon>
        <taxon>Micromonospora</taxon>
    </lineage>
</organism>
<dbReference type="Proteomes" id="UP001518872">
    <property type="component" value="Unassembled WGS sequence"/>
</dbReference>
<dbReference type="RefSeq" id="WP_204926364.1">
    <property type="nucleotide sequence ID" value="NZ_JAFEUC010000009.1"/>
</dbReference>
<protein>
    <submittedName>
        <fullName evidence="3">Uncharacterized protein</fullName>
    </submittedName>
</protein>
<evidence type="ECO:0000256" key="2">
    <source>
        <dbReference type="SAM" id="Phobius"/>
    </source>
</evidence>
<reference evidence="3 4" key="1">
    <citation type="submission" date="2021-02" db="EMBL/GenBank/DDBJ databases">
        <authorList>
            <person name="Ra J.-S."/>
        </authorList>
    </citation>
    <scope>NUCLEOTIDE SEQUENCE [LARGE SCALE GENOMIC DNA]</scope>
    <source>
        <strain evidence="3 4">MMS20-R1-14</strain>
    </source>
</reference>
<feature type="region of interest" description="Disordered" evidence="1">
    <location>
        <begin position="87"/>
        <end position="110"/>
    </location>
</feature>
<gene>
    <name evidence="3" type="ORF">JQX11_19405</name>
</gene>
<proteinExistence type="predicted"/>
<feature type="transmembrane region" description="Helical" evidence="2">
    <location>
        <begin position="48"/>
        <end position="70"/>
    </location>
</feature>
<keyword evidence="2" id="KW-0812">Transmembrane</keyword>
<keyword evidence="2" id="KW-1133">Transmembrane helix</keyword>
<evidence type="ECO:0000313" key="3">
    <source>
        <dbReference type="EMBL" id="MBM7078491.1"/>
    </source>
</evidence>